<name>A0ABV6R4C3_9CAUL</name>
<evidence type="ECO:0000256" key="1">
    <source>
        <dbReference type="ARBA" id="ARBA00010203"/>
    </source>
</evidence>
<dbReference type="SUPFAM" id="SSF53335">
    <property type="entry name" value="S-adenosyl-L-methionine-dependent methyltransferases"/>
    <property type="match status" value="1"/>
</dbReference>
<keyword evidence="12" id="KW-1185">Reference proteome</keyword>
<dbReference type="PRINTS" id="PR00508">
    <property type="entry name" value="S21N4MTFRASE"/>
</dbReference>
<dbReference type="Proteomes" id="UP001589906">
    <property type="component" value="Unassembled WGS sequence"/>
</dbReference>
<reference evidence="11 12" key="1">
    <citation type="submission" date="2024-09" db="EMBL/GenBank/DDBJ databases">
        <authorList>
            <person name="Sun Q."/>
            <person name="Mori K."/>
        </authorList>
    </citation>
    <scope>NUCLEOTIDE SEQUENCE [LARGE SCALE GENOMIC DNA]</scope>
    <source>
        <strain evidence="11 12">NCAIM B.02621</strain>
    </source>
</reference>
<evidence type="ECO:0000259" key="10">
    <source>
        <dbReference type="Pfam" id="PF01555"/>
    </source>
</evidence>
<dbReference type="Pfam" id="PF01555">
    <property type="entry name" value="N6_N4_Mtase"/>
    <property type="match status" value="1"/>
</dbReference>
<keyword evidence="2" id="KW-0489">Methyltransferase</keyword>
<evidence type="ECO:0000256" key="9">
    <source>
        <dbReference type="RuleBase" id="RU362026"/>
    </source>
</evidence>
<evidence type="ECO:0000256" key="5">
    <source>
        <dbReference type="ARBA" id="ARBA00022747"/>
    </source>
</evidence>
<evidence type="ECO:0000256" key="8">
    <source>
        <dbReference type="ARBA" id="ARBA00049120"/>
    </source>
</evidence>
<comment type="similarity">
    <text evidence="1">Belongs to the N(4)/N(6)-methyltransferase family. N(4) subfamily.</text>
</comment>
<evidence type="ECO:0000313" key="12">
    <source>
        <dbReference type="Proteomes" id="UP001589906"/>
    </source>
</evidence>
<dbReference type="EC" id="2.1.1.-" evidence="9"/>
<organism evidence="11 12">
    <name type="scientific">Brevundimonas balnearis</name>
    <dbReference type="NCBI Taxonomy" id="1572858"/>
    <lineage>
        <taxon>Bacteria</taxon>
        <taxon>Pseudomonadati</taxon>
        <taxon>Pseudomonadota</taxon>
        <taxon>Alphaproteobacteria</taxon>
        <taxon>Caulobacterales</taxon>
        <taxon>Caulobacteraceae</taxon>
        <taxon>Brevundimonas</taxon>
    </lineage>
</organism>
<dbReference type="InterPro" id="IPR001091">
    <property type="entry name" value="RM_Methyltransferase"/>
</dbReference>
<dbReference type="InterPro" id="IPR029063">
    <property type="entry name" value="SAM-dependent_MTases_sf"/>
</dbReference>
<comment type="catalytic activity">
    <reaction evidence="7">
        <text>a 2'-deoxyadenosine in DNA + S-adenosyl-L-methionine = an N(6)-methyl-2'-deoxyadenosine in DNA + S-adenosyl-L-homocysteine + H(+)</text>
        <dbReference type="Rhea" id="RHEA:15197"/>
        <dbReference type="Rhea" id="RHEA-COMP:12418"/>
        <dbReference type="Rhea" id="RHEA-COMP:12419"/>
        <dbReference type="ChEBI" id="CHEBI:15378"/>
        <dbReference type="ChEBI" id="CHEBI:57856"/>
        <dbReference type="ChEBI" id="CHEBI:59789"/>
        <dbReference type="ChEBI" id="CHEBI:90615"/>
        <dbReference type="ChEBI" id="CHEBI:90616"/>
        <dbReference type="EC" id="2.1.1.72"/>
    </reaction>
</comment>
<comment type="caution">
    <text evidence="11">The sequence shown here is derived from an EMBL/GenBank/DDBJ whole genome shotgun (WGS) entry which is preliminary data.</text>
</comment>
<feature type="domain" description="DNA methylase N-4/N-6" evidence="10">
    <location>
        <begin position="46"/>
        <end position="312"/>
    </location>
</feature>
<dbReference type="InterPro" id="IPR002941">
    <property type="entry name" value="DNA_methylase_N4/N6"/>
</dbReference>
<evidence type="ECO:0000313" key="11">
    <source>
        <dbReference type="EMBL" id="MFC0633862.1"/>
    </source>
</evidence>
<keyword evidence="5" id="KW-0680">Restriction system</keyword>
<dbReference type="RefSeq" id="WP_376835830.1">
    <property type="nucleotide sequence ID" value="NZ_JBHLSW010000005.1"/>
</dbReference>
<protein>
    <recommendedName>
        <fullName evidence="9">Methyltransferase</fullName>
        <ecNumber evidence="9">2.1.1.-</ecNumber>
    </recommendedName>
</protein>
<proteinExistence type="inferred from homology"/>
<gene>
    <name evidence="11" type="ORF">ACFFGE_08210</name>
</gene>
<evidence type="ECO:0000256" key="4">
    <source>
        <dbReference type="ARBA" id="ARBA00022691"/>
    </source>
</evidence>
<sequence>MQPQQRRQPLPDKVVKAYRTKRGKMLVGKIEDALETSTVQSVAGKVNLIITSPPFPLVRKKQYGNSTGEEYLKWLEGLAPKLAGLLADDGSIVIEIGNAWEQGRPEMSTLPLEALLAFKKAAKLHLCQHVICHNPARLPGPAAWVTVKRLRLKDSYTHVWWLSKTANPKADNRKVLLPYGKDMKSLLKSKTYNAGRRPSGHVISETGFLTNHGGAISSNVIDLEGAQHVPSALLKYANTAWDTKYRAYCEEHKLDPHPARMQTDLVAFFLQFLTDKGDLVFDPFGGSNTTGAVAEAMRRKWIAVEADPKYVEGSVGRFEEVERYQRQER</sequence>
<dbReference type="Gene3D" id="3.40.50.150">
    <property type="entry name" value="Vaccinia Virus protein VP39"/>
    <property type="match status" value="1"/>
</dbReference>
<dbReference type="EMBL" id="JBHLSW010000005">
    <property type="protein sequence ID" value="MFC0633862.1"/>
    <property type="molecule type" value="Genomic_DNA"/>
</dbReference>
<accession>A0ABV6R4C3</accession>
<dbReference type="PROSITE" id="PS00093">
    <property type="entry name" value="N4_MTASE"/>
    <property type="match status" value="1"/>
</dbReference>
<keyword evidence="6" id="KW-0238">DNA-binding</keyword>
<evidence type="ECO:0000256" key="3">
    <source>
        <dbReference type="ARBA" id="ARBA00022679"/>
    </source>
</evidence>
<dbReference type="InterPro" id="IPR017985">
    <property type="entry name" value="MeTrfase_CN4_CS"/>
</dbReference>
<keyword evidence="4" id="KW-0949">S-adenosyl-L-methionine</keyword>
<evidence type="ECO:0000256" key="6">
    <source>
        <dbReference type="ARBA" id="ARBA00023125"/>
    </source>
</evidence>
<evidence type="ECO:0000256" key="7">
    <source>
        <dbReference type="ARBA" id="ARBA00047942"/>
    </source>
</evidence>
<keyword evidence="3" id="KW-0808">Transferase</keyword>
<evidence type="ECO:0000256" key="2">
    <source>
        <dbReference type="ARBA" id="ARBA00022603"/>
    </source>
</evidence>
<comment type="catalytic activity">
    <reaction evidence="8">
        <text>a 2'-deoxycytidine in DNA + S-adenosyl-L-methionine = an N(4)-methyl-2'-deoxycytidine in DNA + S-adenosyl-L-homocysteine + H(+)</text>
        <dbReference type="Rhea" id="RHEA:16857"/>
        <dbReference type="Rhea" id="RHEA-COMP:11369"/>
        <dbReference type="Rhea" id="RHEA-COMP:13674"/>
        <dbReference type="ChEBI" id="CHEBI:15378"/>
        <dbReference type="ChEBI" id="CHEBI:57856"/>
        <dbReference type="ChEBI" id="CHEBI:59789"/>
        <dbReference type="ChEBI" id="CHEBI:85452"/>
        <dbReference type="ChEBI" id="CHEBI:137933"/>
        <dbReference type="EC" id="2.1.1.113"/>
    </reaction>
</comment>